<comment type="cofactor">
    <cofactor evidence="1">
        <name>heme</name>
        <dbReference type="ChEBI" id="CHEBI:30413"/>
    </cofactor>
</comment>
<dbReference type="PANTHER" id="PTHR24305:SF232">
    <property type="entry name" value="P450, PUTATIVE (EUROFUNG)-RELATED"/>
    <property type="match status" value="1"/>
</dbReference>
<gene>
    <name evidence="7" type="ORF">QQX98_000895</name>
</gene>
<dbReference type="PANTHER" id="PTHR24305">
    <property type="entry name" value="CYTOCHROME P450"/>
    <property type="match status" value="1"/>
</dbReference>
<evidence type="ECO:0000256" key="5">
    <source>
        <dbReference type="ARBA" id="ARBA00023004"/>
    </source>
</evidence>
<keyword evidence="3" id="KW-0349">Heme</keyword>
<evidence type="ECO:0008006" key="9">
    <source>
        <dbReference type="Google" id="ProtNLM"/>
    </source>
</evidence>
<proteinExistence type="inferred from homology"/>
<dbReference type="Pfam" id="PF00067">
    <property type="entry name" value="p450"/>
    <property type="match status" value="2"/>
</dbReference>
<keyword evidence="8" id="KW-1185">Reference proteome</keyword>
<dbReference type="InterPro" id="IPR050121">
    <property type="entry name" value="Cytochrome_P450_monoxygenase"/>
</dbReference>
<dbReference type="Proteomes" id="UP001498476">
    <property type="component" value="Unassembled WGS sequence"/>
</dbReference>
<comment type="similarity">
    <text evidence="2">Belongs to the cytochrome P450 family.</text>
</comment>
<evidence type="ECO:0000256" key="2">
    <source>
        <dbReference type="ARBA" id="ARBA00010617"/>
    </source>
</evidence>
<feature type="transmembrane region" description="Helical" evidence="6">
    <location>
        <begin position="20"/>
        <end position="37"/>
    </location>
</feature>
<evidence type="ECO:0000313" key="8">
    <source>
        <dbReference type="Proteomes" id="UP001498476"/>
    </source>
</evidence>
<dbReference type="SUPFAM" id="SSF48264">
    <property type="entry name" value="Cytochrome P450"/>
    <property type="match status" value="1"/>
</dbReference>
<dbReference type="EMBL" id="JAZAVJ010000008">
    <property type="protein sequence ID" value="KAK7423705.1"/>
    <property type="molecule type" value="Genomic_DNA"/>
</dbReference>
<dbReference type="InterPro" id="IPR036396">
    <property type="entry name" value="Cyt_P450_sf"/>
</dbReference>
<dbReference type="InterPro" id="IPR001128">
    <property type="entry name" value="Cyt_P450"/>
</dbReference>
<comment type="caution">
    <text evidence="7">The sequence shown here is derived from an EMBL/GenBank/DDBJ whole genome shotgun (WGS) entry which is preliminary data.</text>
</comment>
<organism evidence="7 8">
    <name type="scientific">Neonectria punicea</name>
    <dbReference type="NCBI Taxonomy" id="979145"/>
    <lineage>
        <taxon>Eukaryota</taxon>
        <taxon>Fungi</taxon>
        <taxon>Dikarya</taxon>
        <taxon>Ascomycota</taxon>
        <taxon>Pezizomycotina</taxon>
        <taxon>Sordariomycetes</taxon>
        <taxon>Hypocreomycetidae</taxon>
        <taxon>Hypocreales</taxon>
        <taxon>Nectriaceae</taxon>
        <taxon>Neonectria</taxon>
    </lineage>
</organism>
<protein>
    <recommendedName>
        <fullName evidence="9">Cytochrome P450</fullName>
    </recommendedName>
</protein>
<keyword evidence="6" id="KW-0472">Membrane</keyword>
<sequence length="326" mass="37009">MTSFRSNAIELLQAAAAKWTLLHTIIFISSVVLLHLGSNKYFSRLRHVPGPFMAGCTRLWKLKVVRQGQMEKVQMKLHAQYGPIVRIAPNEVIISEPSAIKTIYGHTSKIGKTKFYVPFGTKDNDDLFSDPNVQRHAHNRREIAAAYSMTSLVELEPFVDRCTKVMCEKIDELFVSGRKPLDLASWLQFYAFDIKDRLERGDQGHIDFVSRLQKMGRNEATIWRSCFANVAAGSDTTGISLRSILYFLLKNPRAYQRLQQEIDTMSNDGKISNPVTFNEAINMPYLQAQLGDERSNETTSGGSVESTSVRATIKPPNWFGHYLEWI</sequence>
<keyword evidence="6" id="KW-0812">Transmembrane</keyword>
<evidence type="ECO:0000256" key="1">
    <source>
        <dbReference type="ARBA" id="ARBA00001971"/>
    </source>
</evidence>
<keyword evidence="6" id="KW-1133">Transmembrane helix</keyword>
<evidence type="ECO:0000256" key="6">
    <source>
        <dbReference type="SAM" id="Phobius"/>
    </source>
</evidence>
<dbReference type="Gene3D" id="1.10.630.10">
    <property type="entry name" value="Cytochrome P450"/>
    <property type="match status" value="2"/>
</dbReference>
<reference evidence="7 8" key="1">
    <citation type="journal article" date="2025" name="Microbiol. Resour. Announc.">
        <title>Draft genome sequences for Neonectria magnoliae and Neonectria punicea, canker pathogens of Liriodendron tulipifera and Acer saccharum in West Virginia.</title>
        <authorList>
            <person name="Petronek H.M."/>
            <person name="Kasson M.T."/>
            <person name="Metheny A.M."/>
            <person name="Stauder C.M."/>
            <person name="Lovett B."/>
            <person name="Lynch S.C."/>
            <person name="Garnas J.R."/>
            <person name="Kasson L.R."/>
            <person name="Stajich J.E."/>
        </authorList>
    </citation>
    <scope>NUCLEOTIDE SEQUENCE [LARGE SCALE GENOMIC DNA]</scope>
    <source>
        <strain evidence="7 8">NRRL 64653</strain>
    </source>
</reference>
<accession>A0ABR1HR47</accession>
<keyword evidence="4" id="KW-0479">Metal-binding</keyword>
<evidence type="ECO:0000313" key="7">
    <source>
        <dbReference type="EMBL" id="KAK7423705.1"/>
    </source>
</evidence>
<evidence type="ECO:0000256" key="3">
    <source>
        <dbReference type="ARBA" id="ARBA00022617"/>
    </source>
</evidence>
<name>A0ABR1HR47_9HYPO</name>
<evidence type="ECO:0000256" key="4">
    <source>
        <dbReference type="ARBA" id="ARBA00022723"/>
    </source>
</evidence>
<keyword evidence="5" id="KW-0408">Iron</keyword>